<dbReference type="GO" id="GO:0016042">
    <property type="term" value="P:lipid catabolic process"/>
    <property type="evidence" value="ECO:0007669"/>
    <property type="project" value="TreeGrafter"/>
</dbReference>
<reference evidence="7" key="2">
    <citation type="submission" date="2020-12" db="EMBL/GenBank/DDBJ databases">
        <authorList>
            <person name="Kanost M."/>
        </authorList>
    </citation>
    <scope>NUCLEOTIDE SEQUENCE</scope>
</reference>
<organism evidence="7 9">
    <name type="scientific">Manduca sexta</name>
    <name type="common">Tobacco hawkmoth</name>
    <name type="synonym">Tobacco hornworm</name>
    <dbReference type="NCBI Taxonomy" id="7130"/>
    <lineage>
        <taxon>Eukaryota</taxon>
        <taxon>Metazoa</taxon>
        <taxon>Ecdysozoa</taxon>
        <taxon>Arthropoda</taxon>
        <taxon>Hexapoda</taxon>
        <taxon>Insecta</taxon>
        <taxon>Pterygota</taxon>
        <taxon>Neoptera</taxon>
        <taxon>Endopterygota</taxon>
        <taxon>Lepidoptera</taxon>
        <taxon>Glossata</taxon>
        <taxon>Ditrysia</taxon>
        <taxon>Bombycoidea</taxon>
        <taxon>Sphingidae</taxon>
        <taxon>Sphinginae</taxon>
        <taxon>Sphingini</taxon>
        <taxon>Manduca</taxon>
    </lineage>
</organism>
<gene>
    <name evidence="7" type="ORF">O3G_MSEX010736</name>
</gene>
<sequence>MFCLQVARVFIVFSTSFIVANGQSFTEIDDSECVVNKSQNVDVSQIQVHFYDPILKVHGFVDTAAERIAPFLDIKRIKRLVVFVPGYRSFTGGDTERWAMEAFLKHSNTSLIIIDYSYYTREPINKKNYLEAVKNSYSIGKAIGEFLSKLQKYGYPSSNIHCFGHSFGGQLLSFISEVYTENTREKLWRVTGIDPSGTCFEGSSIDNQIRSGIGDYVEVYHCSKYGTSNEVGDIDVMFNQGNDNQPDCEGGKLFSEVGFVDATVCSHVMCAAFWLNSVDCKNCYKAFDSYKGYLKGGDGQTVVGYQSSGDAFGVFYASTNI</sequence>
<dbReference type="PANTHER" id="PTHR11610">
    <property type="entry name" value="LIPASE"/>
    <property type="match status" value="1"/>
</dbReference>
<comment type="subcellular location">
    <subcellularLocation>
        <location evidence="1">Secreted</location>
    </subcellularLocation>
</comment>
<dbReference type="SUPFAM" id="SSF53474">
    <property type="entry name" value="alpha/beta-Hydrolases"/>
    <property type="match status" value="1"/>
</dbReference>
<dbReference type="GO" id="GO:0016298">
    <property type="term" value="F:lipase activity"/>
    <property type="evidence" value="ECO:0007669"/>
    <property type="project" value="InterPro"/>
</dbReference>
<evidence type="ECO:0000313" key="7">
    <source>
        <dbReference type="EMBL" id="KAG6458210.1"/>
    </source>
</evidence>
<evidence type="ECO:0000313" key="8">
    <source>
        <dbReference type="EMBL" id="UXP71909.1"/>
    </source>
</evidence>
<dbReference type="Proteomes" id="UP000791440">
    <property type="component" value="Unassembled WGS sequence"/>
</dbReference>
<feature type="chain" id="PRO_5038276855" evidence="5">
    <location>
        <begin position="23"/>
        <end position="321"/>
    </location>
</feature>
<name>A0A922CSU0_MANSE</name>
<reference evidence="7" key="1">
    <citation type="journal article" date="2016" name="Insect Biochem. Mol. Biol.">
        <title>Multifaceted biological insights from a draft genome sequence of the tobacco hornworm moth, Manduca sexta.</title>
        <authorList>
            <person name="Kanost M.R."/>
            <person name="Arrese E.L."/>
            <person name="Cao X."/>
            <person name="Chen Y.R."/>
            <person name="Chellapilla S."/>
            <person name="Goldsmith M.R."/>
            <person name="Grosse-Wilde E."/>
            <person name="Heckel D.G."/>
            <person name="Herndon N."/>
            <person name="Jiang H."/>
            <person name="Papanicolaou A."/>
            <person name="Qu J."/>
            <person name="Soulages J.L."/>
            <person name="Vogel H."/>
            <person name="Walters J."/>
            <person name="Waterhouse R.M."/>
            <person name="Ahn S.J."/>
            <person name="Almeida F.C."/>
            <person name="An C."/>
            <person name="Aqrawi P."/>
            <person name="Bretschneider A."/>
            <person name="Bryant W.B."/>
            <person name="Bucks S."/>
            <person name="Chao H."/>
            <person name="Chevignon G."/>
            <person name="Christen J.M."/>
            <person name="Clarke D.F."/>
            <person name="Dittmer N.T."/>
            <person name="Ferguson L.C.F."/>
            <person name="Garavelou S."/>
            <person name="Gordon K.H.J."/>
            <person name="Gunaratna R.T."/>
            <person name="Han Y."/>
            <person name="Hauser F."/>
            <person name="He Y."/>
            <person name="Heidel-Fischer H."/>
            <person name="Hirsh A."/>
            <person name="Hu Y."/>
            <person name="Jiang H."/>
            <person name="Kalra D."/>
            <person name="Klinner C."/>
            <person name="Konig C."/>
            <person name="Kovar C."/>
            <person name="Kroll A.R."/>
            <person name="Kuwar S.S."/>
            <person name="Lee S.L."/>
            <person name="Lehman R."/>
            <person name="Li K."/>
            <person name="Li Z."/>
            <person name="Liang H."/>
            <person name="Lovelace S."/>
            <person name="Lu Z."/>
            <person name="Mansfield J.H."/>
            <person name="McCulloch K.J."/>
            <person name="Mathew T."/>
            <person name="Morton B."/>
            <person name="Muzny D.M."/>
            <person name="Neunemann D."/>
            <person name="Ongeri F."/>
            <person name="Pauchet Y."/>
            <person name="Pu L.L."/>
            <person name="Pyrousis I."/>
            <person name="Rao X.J."/>
            <person name="Redding A."/>
            <person name="Roesel C."/>
            <person name="Sanchez-Gracia A."/>
            <person name="Schaack S."/>
            <person name="Shukla A."/>
            <person name="Tetreau G."/>
            <person name="Wang Y."/>
            <person name="Xiong G.H."/>
            <person name="Traut W."/>
            <person name="Walsh T.K."/>
            <person name="Worley K.C."/>
            <person name="Wu D."/>
            <person name="Wu W."/>
            <person name="Wu Y.Q."/>
            <person name="Zhang X."/>
            <person name="Zou Z."/>
            <person name="Zucker H."/>
            <person name="Briscoe A.D."/>
            <person name="Burmester T."/>
            <person name="Clem R.J."/>
            <person name="Feyereisen R."/>
            <person name="Grimmelikhuijzen C.J.P."/>
            <person name="Hamodrakas S.J."/>
            <person name="Hansson B.S."/>
            <person name="Huguet E."/>
            <person name="Jermiin L.S."/>
            <person name="Lan Q."/>
            <person name="Lehman H.K."/>
            <person name="Lorenzen M."/>
            <person name="Merzendorfer H."/>
            <person name="Michalopoulos I."/>
            <person name="Morton D.B."/>
            <person name="Muthukrishnan S."/>
            <person name="Oakeshott J.G."/>
            <person name="Palmer W."/>
            <person name="Park Y."/>
            <person name="Passarelli A.L."/>
            <person name="Rozas J."/>
            <person name="Schwartz L.M."/>
            <person name="Smith W."/>
            <person name="Southgate A."/>
            <person name="Vilcinskas A."/>
            <person name="Vogt R."/>
            <person name="Wang P."/>
            <person name="Werren J."/>
            <person name="Yu X.Q."/>
            <person name="Zhou J.J."/>
            <person name="Brown S.J."/>
            <person name="Scherer S.E."/>
            <person name="Richards S."/>
            <person name="Blissard G.W."/>
        </authorList>
    </citation>
    <scope>NUCLEOTIDE SEQUENCE</scope>
</reference>
<feature type="domain" description="Lipase" evidence="6">
    <location>
        <begin position="79"/>
        <end position="291"/>
    </location>
</feature>
<dbReference type="PANTHER" id="PTHR11610:SF173">
    <property type="entry name" value="LIPASE DOMAIN-CONTAINING PROTEIN-RELATED"/>
    <property type="match status" value="1"/>
</dbReference>
<evidence type="ECO:0000256" key="3">
    <source>
        <dbReference type="ARBA" id="ARBA00022525"/>
    </source>
</evidence>
<evidence type="ECO:0000256" key="2">
    <source>
        <dbReference type="ARBA" id="ARBA00010701"/>
    </source>
</evidence>
<feature type="signal peptide" evidence="5">
    <location>
        <begin position="1"/>
        <end position="22"/>
    </location>
</feature>
<dbReference type="Gene3D" id="3.40.50.1820">
    <property type="entry name" value="alpha/beta hydrolase"/>
    <property type="match status" value="1"/>
</dbReference>
<protein>
    <submittedName>
        <fullName evidence="8">Esterase</fullName>
    </submittedName>
</protein>
<evidence type="ECO:0000256" key="4">
    <source>
        <dbReference type="RuleBase" id="RU004262"/>
    </source>
</evidence>
<dbReference type="GO" id="GO:0005615">
    <property type="term" value="C:extracellular space"/>
    <property type="evidence" value="ECO:0007669"/>
    <property type="project" value="TreeGrafter"/>
</dbReference>
<evidence type="ECO:0000256" key="1">
    <source>
        <dbReference type="ARBA" id="ARBA00004613"/>
    </source>
</evidence>
<evidence type="ECO:0000313" key="9">
    <source>
        <dbReference type="Proteomes" id="UP000791440"/>
    </source>
</evidence>
<accession>A0A922CSU0</accession>
<keyword evidence="5" id="KW-0732">Signal</keyword>
<keyword evidence="3" id="KW-0964">Secreted</keyword>
<dbReference type="EMBL" id="JH668575">
    <property type="protein sequence ID" value="KAG6458210.1"/>
    <property type="molecule type" value="Genomic_DNA"/>
</dbReference>
<dbReference type="Pfam" id="PF00151">
    <property type="entry name" value="Lipase"/>
    <property type="match status" value="1"/>
</dbReference>
<proteinExistence type="evidence at transcript level"/>
<reference evidence="8" key="3">
    <citation type="journal article" date="2022" name="Insect Sci.">
        <title>Genome-wide identification, classification, and expression profiling of serine esterases and other esterase-related proteins in the tobacco hornworm, Manduca sexta.</title>
        <authorList>
            <person name="Miao Z."/>
            <person name="Xiong C."/>
            <person name="Cao X."/>
            <person name="Shan T."/>
            <person name="Jin Q."/>
            <person name="Jiang H."/>
        </authorList>
    </citation>
    <scope>NUCLEOTIDE SEQUENCE</scope>
    <source>
        <strain evidence="8">NL35</strain>
    </source>
</reference>
<dbReference type="InterPro" id="IPR013818">
    <property type="entry name" value="Lipase"/>
</dbReference>
<comment type="similarity">
    <text evidence="2 4">Belongs to the AB hydrolase superfamily. Lipase family.</text>
</comment>
<evidence type="ECO:0000256" key="5">
    <source>
        <dbReference type="SAM" id="SignalP"/>
    </source>
</evidence>
<dbReference type="InterPro" id="IPR000734">
    <property type="entry name" value="TAG_lipase"/>
</dbReference>
<evidence type="ECO:0000259" key="6">
    <source>
        <dbReference type="Pfam" id="PF00151"/>
    </source>
</evidence>
<dbReference type="InterPro" id="IPR029058">
    <property type="entry name" value="AB_hydrolase_fold"/>
</dbReference>
<dbReference type="AlphaFoldDB" id="A0A922CSU0"/>
<dbReference type="EMBL" id="ON929127">
    <property type="protein sequence ID" value="UXP71909.1"/>
    <property type="molecule type" value="mRNA"/>
</dbReference>
<keyword evidence="9" id="KW-1185">Reference proteome</keyword>